<evidence type="ECO:0000313" key="1">
    <source>
        <dbReference type="EMBL" id="KAH7930765.1"/>
    </source>
</evidence>
<evidence type="ECO:0000313" key="2">
    <source>
        <dbReference type="Proteomes" id="UP000790709"/>
    </source>
</evidence>
<name>A0ACB8BYJ9_9AGAM</name>
<organism evidence="1 2">
    <name type="scientific">Leucogyrophana mollusca</name>
    <dbReference type="NCBI Taxonomy" id="85980"/>
    <lineage>
        <taxon>Eukaryota</taxon>
        <taxon>Fungi</taxon>
        <taxon>Dikarya</taxon>
        <taxon>Basidiomycota</taxon>
        <taxon>Agaricomycotina</taxon>
        <taxon>Agaricomycetes</taxon>
        <taxon>Agaricomycetidae</taxon>
        <taxon>Boletales</taxon>
        <taxon>Boletales incertae sedis</taxon>
        <taxon>Leucogyrophana</taxon>
    </lineage>
</organism>
<comment type="caution">
    <text evidence="1">The sequence shown here is derived from an EMBL/GenBank/DDBJ whole genome shotgun (WGS) entry which is preliminary data.</text>
</comment>
<gene>
    <name evidence="1" type="ORF">BV22DRAFT_1027922</name>
</gene>
<proteinExistence type="predicted"/>
<protein>
    <submittedName>
        <fullName evidence="1">FAD/NAD(P)-binding domain-containing protein</fullName>
    </submittedName>
</protein>
<accession>A0ACB8BYJ9</accession>
<dbReference type="EMBL" id="MU266329">
    <property type="protein sequence ID" value="KAH7930765.1"/>
    <property type="molecule type" value="Genomic_DNA"/>
</dbReference>
<keyword evidence="2" id="KW-1185">Reference proteome</keyword>
<dbReference type="Proteomes" id="UP000790709">
    <property type="component" value="Unassembled WGS sequence"/>
</dbReference>
<sequence>MSLPESTTVLVVGAGPSGLTAALSLIHYGCHDIVIVDAVAEGVNASRAIVVHAATLEALDDINASAEMISRGVKAKDAIISTRSSELVRARFTLLAKQTAHPYILFIPQNVTEAVLGDKLKGLGITVHRPCKVIGMKQNEADCCMTDVRFDDGQVICAKYVIGADGARSAVRTLAGIGFADPEGAEGNAKNSLAQMVLADVTFNAEPKTEVFFNGVVSPASFFVLIPFSQIFNAELAKGGEPISKPVYRIGCGVPLADGEPPHAPPKEYVQGLIDKYGPTVLSSGESENKDPVTIDQIVWSTRFRTHSAIADRTFTRLGAGGATVHDRNKQHPNQGGIILLVGDAAHIHSPAGGQGMNLGLRDAAFLGKALSEHLKASESDAADPDDILRKFAEERHARALEVIGFTKKLLTLAGLPYHAHSWWMPFSLGSIRDLFLGTLGKLGFVQSRIAWRLSGLGGR</sequence>
<reference evidence="1" key="1">
    <citation type="journal article" date="2021" name="New Phytol.">
        <title>Evolutionary innovations through gain and loss of genes in the ectomycorrhizal Boletales.</title>
        <authorList>
            <person name="Wu G."/>
            <person name="Miyauchi S."/>
            <person name="Morin E."/>
            <person name="Kuo A."/>
            <person name="Drula E."/>
            <person name="Varga T."/>
            <person name="Kohler A."/>
            <person name="Feng B."/>
            <person name="Cao Y."/>
            <person name="Lipzen A."/>
            <person name="Daum C."/>
            <person name="Hundley H."/>
            <person name="Pangilinan J."/>
            <person name="Johnson J."/>
            <person name="Barry K."/>
            <person name="LaButti K."/>
            <person name="Ng V."/>
            <person name="Ahrendt S."/>
            <person name="Min B."/>
            <person name="Choi I.G."/>
            <person name="Park H."/>
            <person name="Plett J.M."/>
            <person name="Magnuson J."/>
            <person name="Spatafora J.W."/>
            <person name="Nagy L.G."/>
            <person name="Henrissat B."/>
            <person name="Grigoriev I.V."/>
            <person name="Yang Z.L."/>
            <person name="Xu J."/>
            <person name="Martin F.M."/>
        </authorList>
    </citation>
    <scope>NUCLEOTIDE SEQUENCE</scope>
    <source>
        <strain evidence="1">KUC20120723A-06</strain>
    </source>
</reference>